<comment type="caution">
    <text evidence="1">The sequence shown here is derived from an EMBL/GenBank/DDBJ whole genome shotgun (WGS) entry which is preliminary data.</text>
</comment>
<accession>A0ABR6LNQ9</accession>
<evidence type="ECO:0000313" key="1">
    <source>
        <dbReference type="EMBL" id="MBB4783928.1"/>
    </source>
</evidence>
<proteinExistence type="predicted"/>
<dbReference type="Proteomes" id="UP000530530">
    <property type="component" value="Unassembled WGS sequence"/>
</dbReference>
<dbReference type="EMBL" id="JACHNG010000001">
    <property type="protein sequence ID" value="MBB4783928.1"/>
    <property type="molecule type" value="Genomic_DNA"/>
</dbReference>
<reference evidence="1 2" key="1">
    <citation type="submission" date="2020-08" db="EMBL/GenBank/DDBJ databases">
        <title>Sequencing the genomes of 1000 actinobacteria strains.</title>
        <authorList>
            <person name="Klenk H.-P."/>
        </authorList>
    </citation>
    <scope>NUCLEOTIDE SEQUENCE [LARGE SCALE GENOMIC DNA]</scope>
    <source>
        <strain evidence="1 2">DSM 41530</strain>
    </source>
</reference>
<sequence length="41" mass="4597">MSDDLPDVPAFFRTWCDDEVQQETAMTAVGAAQQASRPVRR</sequence>
<dbReference type="RefSeq" id="WP_274596672.1">
    <property type="nucleotide sequence ID" value="NZ_CP157809.1"/>
</dbReference>
<evidence type="ECO:0000313" key="2">
    <source>
        <dbReference type="Proteomes" id="UP000530530"/>
    </source>
</evidence>
<protein>
    <submittedName>
        <fullName evidence="1">Uncharacterized protein</fullName>
    </submittedName>
</protein>
<organism evidence="1 2">
    <name type="scientific">Streptomyces rapamycinicus</name>
    <dbReference type="NCBI Taxonomy" id="1226757"/>
    <lineage>
        <taxon>Bacteria</taxon>
        <taxon>Bacillati</taxon>
        <taxon>Actinomycetota</taxon>
        <taxon>Actinomycetes</taxon>
        <taxon>Kitasatosporales</taxon>
        <taxon>Streptomycetaceae</taxon>
        <taxon>Streptomyces</taxon>
        <taxon>Streptomyces violaceusniger group</taxon>
    </lineage>
</organism>
<gene>
    <name evidence="1" type="ORF">BJY27_004889</name>
</gene>
<name>A0ABR6LNQ9_9ACTN</name>
<keyword evidence="2" id="KW-1185">Reference proteome</keyword>